<reference evidence="3 4" key="1">
    <citation type="journal article" date="2014" name="ISME J.">
        <title>Adaptation of an abundant Roseobacter RCA organism to pelagic systems revealed by genomic and transcriptomic analyses.</title>
        <authorList>
            <person name="Voget S."/>
            <person name="Wemheuer B."/>
            <person name="Brinkhoff T."/>
            <person name="Vollmers J."/>
            <person name="Dietrich S."/>
            <person name="Giebel H.A."/>
            <person name="Beardsley C."/>
            <person name="Sardemann C."/>
            <person name="Bakenhus I."/>
            <person name="Billerbeck S."/>
            <person name="Daniel R."/>
            <person name="Simon M."/>
        </authorList>
    </citation>
    <scope>NUCLEOTIDE SEQUENCE [LARGE SCALE GENOMIC DNA]</scope>
    <source>
        <strain evidence="3 4">RCA23</strain>
    </source>
</reference>
<organism evidence="3 4">
    <name type="scientific">Planktomarina temperata RCA23</name>
    <dbReference type="NCBI Taxonomy" id="666509"/>
    <lineage>
        <taxon>Bacteria</taxon>
        <taxon>Pseudomonadati</taxon>
        <taxon>Pseudomonadota</taxon>
        <taxon>Alphaproteobacteria</taxon>
        <taxon>Rhodobacterales</taxon>
        <taxon>Paracoccaceae</taxon>
        <taxon>Planktomarina</taxon>
    </lineage>
</organism>
<protein>
    <submittedName>
        <fullName evidence="3">Spore coat family protein</fullName>
    </submittedName>
</protein>
<gene>
    <name evidence="3" type="ORF">RCA23_c27220</name>
</gene>
<feature type="domain" description="Spore coat protein U/FanG" evidence="2">
    <location>
        <begin position="27"/>
        <end position="163"/>
    </location>
</feature>
<dbReference type="EMBL" id="CP003984">
    <property type="protein sequence ID" value="AII88236.1"/>
    <property type="molecule type" value="Genomic_DNA"/>
</dbReference>
<dbReference type="Proteomes" id="UP000028680">
    <property type="component" value="Chromosome"/>
</dbReference>
<feature type="chain" id="PRO_5043013758" evidence="1">
    <location>
        <begin position="25"/>
        <end position="166"/>
    </location>
</feature>
<dbReference type="KEGG" id="ptp:RCA23_c27220"/>
<keyword evidence="1" id="KW-0732">Signal</keyword>
<evidence type="ECO:0000259" key="2">
    <source>
        <dbReference type="Pfam" id="PF05229"/>
    </source>
</evidence>
<proteinExistence type="predicted"/>
<name>A0AAN0RL17_9RHOB</name>
<accession>A0AAN0RL17</accession>
<dbReference type="AlphaFoldDB" id="A0AAN0RL17"/>
<dbReference type="InterPro" id="IPR007893">
    <property type="entry name" value="Spore_coat_U/FanG"/>
</dbReference>
<feature type="signal peptide" evidence="1">
    <location>
        <begin position="1"/>
        <end position="24"/>
    </location>
</feature>
<dbReference type="Pfam" id="PF05229">
    <property type="entry name" value="SCPU"/>
    <property type="match status" value="1"/>
</dbReference>
<sequence length="166" mass="16877">MTYAMKLAAPLFLATLTTAQVAQAGSATGTMNVSGNVQGSCTVSAVALNFGAITPGSVTDAEGSIGAACKTGTTYTITIDGGSSLVDTNRRLAEAESENYLEYIIAFDESRAVDSYIPANGALVSNAVAASSEAVNYSVYGRVLAEENSAGVVGTYSDTLGITITY</sequence>
<keyword evidence="4" id="KW-1185">Reference proteome</keyword>
<evidence type="ECO:0000313" key="4">
    <source>
        <dbReference type="Proteomes" id="UP000028680"/>
    </source>
</evidence>
<dbReference type="PANTHER" id="PTHR37089">
    <property type="entry name" value="PROTEIN U-RELATED"/>
    <property type="match status" value="1"/>
</dbReference>
<dbReference type="InterPro" id="IPR053167">
    <property type="entry name" value="Spore_coat_component"/>
</dbReference>
<dbReference type="RefSeq" id="WP_044050817.1">
    <property type="nucleotide sequence ID" value="NZ_CP003984.1"/>
</dbReference>
<evidence type="ECO:0000313" key="3">
    <source>
        <dbReference type="EMBL" id="AII88236.1"/>
    </source>
</evidence>
<evidence type="ECO:0000256" key="1">
    <source>
        <dbReference type="SAM" id="SignalP"/>
    </source>
</evidence>